<gene>
    <name evidence="8" type="ORF">D9757_010700</name>
</gene>
<dbReference type="EMBL" id="JAACJN010000071">
    <property type="protein sequence ID" value="KAF5379266.1"/>
    <property type="molecule type" value="Genomic_DNA"/>
</dbReference>
<proteinExistence type="predicted"/>
<dbReference type="AlphaFoldDB" id="A0A8H5M3E9"/>
<dbReference type="Proteomes" id="UP000518752">
    <property type="component" value="Unassembled WGS sequence"/>
</dbReference>
<dbReference type="PANTHER" id="PTHR12911">
    <property type="entry name" value="SAD1/UNC-84-LIKE PROTEIN-RELATED"/>
    <property type="match status" value="1"/>
</dbReference>
<dbReference type="GO" id="GO:0043495">
    <property type="term" value="F:protein-membrane adaptor activity"/>
    <property type="evidence" value="ECO:0007669"/>
    <property type="project" value="TreeGrafter"/>
</dbReference>
<keyword evidence="4 6" id="KW-0472">Membrane</keyword>
<evidence type="ECO:0000256" key="4">
    <source>
        <dbReference type="ARBA" id="ARBA00023136"/>
    </source>
</evidence>
<keyword evidence="3 6" id="KW-1133">Transmembrane helix</keyword>
<evidence type="ECO:0000256" key="2">
    <source>
        <dbReference type="ARBA" id="ARBA00022692"/>
    </source>
</evidence>
<dbReference type="Pfam" id="PF07738">
    <property type="entry name" value="Sad1_UNC"/>
    <property type="match status" value="1"/>
</dbReference>
<evidence type="ECO:0000313" key="9">
    <source>
        <dbReference type="Proteomes" id="UP000518752"/>
    </source>
</evidence>
<dbReference type="Gene3D" id="2.60.120.260">
    <property type="entry name" value="Galactose-binding domain-like"/>
    <property type="match status" value="1"/>
</dbReference>
<feature type="domain" description="SUN" evidence="7">
    <location>
        <begin position="216"/>
        <end position="409"/>
    </location>
</feature>
<dbReference type="OrthoDB" id="342281at2759"/>
<protein>
    <recommendedName>
        <fullName evidence="7">SUN domain-containing protein</fullName>
    </recommendedName>
</protein>
<comment type="subcellular location">
    <subcellularLocation>
        <location evidence="1">Membrane</location>
    </subcellularLocation>
</comment>
<evidence type="ECO:0000259" key="7">
    <source>
        <dbReference type="PROSITE" id="PS51469"/>
    </source>
</evidence>
<feature type="compositionally biased region" description="Basic and acidic residues" evidence="5">
    <location>
        <begin position="36"/>
        <end position="52"/>
    </location>
</feature>
<dbReference type="GO" id="GO:0034993">
    <property type="term" value="C:meiotic nuclear membrane microtubule tethering complex"/>
    <property type="evidence" value="ECO:0007669"/>
    <property type="project" value="TreeGrafter"/>
</dbReference>
<evidence type="ECO:0000256" key="5">
    <source>
        <dbReference type="SAM" id="MobiDB-lite"/>
    </source>
</evidence>
<sequence>MDSKRFVLPTSSSANLAKTRKKRAPSYANDDFWPEYLKEKPGPVKDGGERTHSSYPYADSSAERSFDLVKSSSNVIQVFVGSIFSAFATCSRLVWSLSNALGGSIIVIFIITSSIGAFIPSDIRSHVPRPCARLLCLLARALCIVQRLLLLDLSVDCKAAAEHNHSLWGGPLLGQEVFRTCPAVEPPPTAPADLSPPLGALNHTETDADYALANDGAYVIKALTSPTAGLRPLSLLEKVAAVARGYDKSQIHINPPSIVLEDGLDSGCWKFEGSQGHVALSLTSPILWQGFGLHFPKKRSLTDETIRQAPKDILLWALVLKAEVEERNIGDLVGWEHFVVLNRLVDSKQFNATVAFLPVANLTFNMLATRRFWQIQSPVKTSAVLVEVLDNWGDYATCLRGLSIYGTTV</sequence>
<evidence type="ECO:0000313" key="8">
    <source>
        <dbReference type="EMBL" id="KAF5379266.1"/>
    </source>
</evidence>
<evidence type="ECO:0000256" key="3">
    <source>
        <dbReference type="ARBA" id="ARBA00022989"/>
    </source>
</evidence>
<feature type="transmembrane region" description="Helical" evidence="6">
    <location>
        <begin position="101"/>
        <end position="119"/>
    </location>
</feature>
<feature type="region of interest" description="Disordered" evidence="5">
    <location>
        <begin position="1"/>
        <end position="56"/>
    </location>
</feature>
<dbReference type="PANTHER" id="PTHR12911:SF8">
    <property type="entry name" value="KLAROID PROTEIN-RELATED"/>
    <property type="match status" value="1"/>
</dbReference>
<evidence type="ECO:0000256" key="1">
    <source>
        <dbReference type="ARBA" id="ARBA00004370"/>
    </source>
</evidence>
<comment type="caution">
    <text evidence="8">The sequence shown here is derived from an EMBL/GenBank/DDBJ whole genome shotgun (WGS) entry which is preliminary data.</text>
</comment>
<dbReference type="InterPro" id="IPR045119">
    <property type="entry name" value="SUN1-5"/>
</dbReference>
<keyword evidence="9" id="KW-1185">Reference proteome</keyword>
<organism evidence="8 9">
    <name type="scientific">Collybiopsis confluens</name>
    <dbReference type="NCBI Taxonomy" id="2823264"/>
    <lineage>
        <taxon>Eukaryota</taxon>
        <taxon>Fungi</taxon>
        <taxon>Dikarya</taxon>
        <taxon>Basidiomycota</taxon>
        <taxon>Agaricomycotina</taxon>
        <taxon>Agaricomycetes</taxon>
        <taxon>Agaricomycetidae</taxon>
        <taxon>Agaricales</taxon>
        <taxon>Marasmiineae</taxon>
        <taxon>Omphalotaceae</taxon>
        <taxon>Collybiopsis</taxon>
    </lineage>
</organism>
<reference evidence="8 9" key="1">
    <citation type="journal article" date="2020" name="ISME J.">
        <title>Uncovering the hidden diversity of litter-decomposition mechanisms in mushroom-forming fungi.</title>
        <authorList>
            <person name="Floudas D."/>
            <person name="Bentzer J."/>
            <person name="Ahren D."/>
            <person name="Johansson T."/>
            <person name="Persson P."/>
            <person name="Tunlid A."/>
        </authorList>
    </citation>
    <scope>NUCLEOTIDE SEQUENCE [LARGE SCALE GENOMIC DNA]</scope>
    <source>
        <strain evidence="8 9">CBS 406.79</strain>
    </source>
</reference>
<name>A0A8H5M3E9_9AGAR</name>
<evidence type="ECO:0000256" key="6">
    <source>
        <dbReference type="SAM" id="Phobius"/>
    </source>
</evidence>
<dbReference type="InterPro" id="IPR012919">
    <property type="entry name" value="SUN_dom"/>
</dbReference>
<accession>A0A8H5M3E9</accession>
<keyword evidence="2 6" id="KW-0812">Transmembrane</keyword>
<dbReference type="PROSITE" id="PS51469">
    <property type="entry name" value="SUN"/>
    <property type="match status" value="1"/>
</dbReference>